<organism evidence="1 2">
    <name type="scientific">Camellia sinensis</name>
    <name type="common">Tea plant</name>
    <name type="synonym">Thea sinensis</name>
    <dbReference type="NCBI Taxonomy" id="4442"/>
    <lineage>
        <taxon>Eukaryota</taxon>
        <taxon>Viridiplantae</taxon>
        <taxon>Streptophyta</taxon>
        <taxon>Embryophyta</taxon>
        <taxon>Tracheophyta</taxon>
        <taxon>Spermatophyta</taxon>
        <taxon>Magnoliopsida</taxon>
        <taxon>eudicotyledons</taxon>
        <taxon>Gunneridae</taxon>
        <taxon>Pentapetalae</taxon>
        <taxon>asterids</taxon>
        <taxon>Ericales</taxon>
        <taxon>Theaceae</taxon>
        <taxon>Camellia</taxon>
    </lineage>
</organism>
<keyword evidence="2" id="KW-1185">Reference proteome</keyword>
<sequence length="115" mass="12977">MLEIKLDKSIPTWLLLISKSSTFWTTSNSIANTLVLNSALLVSFGRPKYWFGRQPLGPLVENRRKARCHGLPCKANSVTFRSRWCGHLSAQEWPLEVPQRGLTLAPSSPRHVGHQ</sequence>
<dbReference type="AlphaFoldDB" id="A0A7J7HI51"/>
<dbReference type="EMBL" id="JACBKZ010000004">
    <property type="protein sequence ID" value="KAF5951921.1"/>
    <property type="molecule type" value="Genomic_DNA"/>
</dbReference>
<protein>
    <submittedName>
        <fullName evidence="1">Uncharacterized protein</fullName>
    </submittedName>
</protein>
<proteinExistence type="predicted"/>
<evidence type="ECO:0000313" key="2">
    <source>
        <dbReference type="Proteomes" id="UP000593564"/>
    </source>
</evidence>
<gene>
    <name evidence="1" type="ORF">HYC85_009865</name>
</gene>
<reference evidence="2" key="1">
    <citation type="journal article" date="2020" name="Nat. Commun.">
        <title>Genome assembly of wild tea tree DASZ reveals pedigree and selection history of tea varieties.</title>
        <authorList>
            <person name="Zhang W."/>
            <person name="Zhang Y."/>
            <person name="Qiu H."/>
            <person name="Guo Y."/>
            <person name="Wan H."/>
            <person name="Zhang X."/>
            <person name="Scossa F."/>
            <person name="Alseekh S."/>
            <person name="Zhang Q."/>
            <person name="Wang P."/>
            <person name="Xu L."/>
            <person name="Schmidt M.H."/>
            <person name="Jia X."/>
            <person name="Li D."/>
            <person name="Zhu A."/>
            <person name="Guo F."/>
            <person name="Chen W."/>
            <person name="Ni D."/>
            <person name="Usadel B."/>
            <person name="Fernie A.R."/>
            <person name="Wen W."/>
        </authorList>
    </citation>
    <scope>NUCLEOTIDE SEQUENCE [LARGE SCALE GENOMIC DNA]</scope>
    <source>
        <strain evidence="2">cv. G240</strain>
    </source>
</reference>
<comment type="caution">
    <text evidence="1">The sequence shown here is derived from an EMBL/GenBank/DDBJ whole genome shotgun (WGS) entry which is preliminary data.</text>
</comment>
<dbReference type="Proteomes" id="UP000593564">
    <property type="component" value="Unassembled WGS sequence"/>
</dbReference>
<accession>A0A7J7HI51</accession>
<name>A0A7J7HI51_CAMSI</name>
<reference evidence="1 2" key="2">
    <citation type="submission" date="2020-07" db="EMBL/GenBank/DDBJ databases">
        <title>Genome assembly of wild tea tree DASZ reveals pedigree and selection history of tea varieties.</title>
        <authorList>
            <person name="Zhang W."/>
        </authorList>
    </citation>
    <scope>NUCLEOTIDE SEQUENCE [LARGE SCALE GENOMIC DNA]</scope>
    <source>
        <strain evidence="2">cv. G240</strain>
        <tissue evidence="1">Leaf</tissue>
    </source>
</reference>
<evidence type="ECO:0000313" key="1">
    <source>
        <dbReference type="EMBL" id="KAF5951921.1"/>
    </source>
</evidence>